<evidence type="ECO:0000256" key="4">
    <source>
        <dbReference type="ARBA" id="ARBA00022723"/>
    </source>
</evidence>
<keyword evidence="4" id="KW-0479">Metal-binding</keyword>
<dbReference type="PROSITE" id="PS00444">
    <property type="entry name" value="POLYPRENYL_SYNTHASE_2"/>
    <property type="match status" value="1"/>
</dbReference>
<comment type="similarity">
    <text evidence="2 6">Belongs to the FPP/GGPP synthase family.</text>
</comment>
<dbReference type="PROSITE" id="PS00723">
    <property type="entry name" value="POLYPRENYL_SYNTHASE_1"/>
    <property type="match status" value="1"/>
</dbReference>
<keyword evidence="3 6" id="KW-0808">Transferase</keyword>
<evidence type="ECO:0000256" key="2">
    <source>
        <dbReference type="ARBA" id="ARBA00006706"/>
    </source>
</evidence>
<evidence type="ECO:0000256" key="6">
    <source>
        <dbReference type="RuleBase" id="RU004466"/>
    </source>
</evidence>
<dbReference type="InterPro" id="IPR033749">
    <property type="entry name" value="Polyprenyl_synt_CS"/>
</dbReference>
<comment type="cofactor">
    <cofactor evidence="1">
        <name>Mg(2+)</name>
        <dbReference type="ChEBI" id="CHEBI:18420"/>
    </cofactor>
</comment>
<accession>A0A2Z4Y383</accession>
<dbReference type="GO" id="GO:0046872">
    <property type="term" value="F:metal ion binding"/>
    <property type="evidence" value="ECO:0007669"/>
    <property type="project" value="UniProtKB-KW"/>
</dbReference>
<dbReference type="Gene3D" id="1.10.600.10">
    <property type="entry name" value="Farnesyl Diphosphate Synthase"/>
    <property type="match status" value="1"/>
</dbReference>
<evidence type="ECO:0000256" key="3">
    <source>
        <dbReference type="ARBA" id="ARBA00022679"/>
    </source>
</evidence>
<sequence>MVAKKLSSELELFLNEVCREVDHVLRHLIRPNEDPIPNLDDALAYALGLDEEAVNQGKRIRPLLCLLVTHCLGGNLHHAMPFAAAIELMHNFCLVHDDIEDGDEFRRGRLSVWRKYGIPHAINIGDYLFTKIFAALLLGYGKMPTEKVVRFFTLMAATLDHTHRGQALDMNARSGKITIQQYMRIVKEKTGYYLAAPLIAGAIVADASQEIEEALSRYGLFIGPMFQIRDDLIDLTVGKGRDVIGSDIREGKRSFLVAYTFEHASSADQQALLQILDRPREATTDEDVQQALQIFAKCGALKEAERICLELKDNALACLKELPERLRASLEEITEYLAGREK</sequence>
<evidence type="ECO:0000313" key="8">
    <source>
        <dbReference type="Proteomes" id="UP000262583"/>
    </source>
</evidence>
<dbReference type="GO" id="GO:0004659">
    <property type="term" value="F:prenyltransferase activity"/>
    <property type="evidence" value="ECO:0007669"/>
    <property type="project" value="InterPro"/>
</dbReference>
<dbReference type="EMBL" id="CP030759">
    <property type="protein sequence ID" value="AXA35376.1"/>
    <property type="molecule type" value="Genomic_DNA"/>
</dbReference>
<protein>
    <submittedName>
        <fullName evidence="7">Dimethylallyltransferase</fullName>
    </submittedName>
</protein>
<dbReference type="Pfam" id="PF00348">
    <property type="entry name" value="polyprenyl_synt"/>
    <property type="match status" value="1"/>
</dbReference>
<gene>
    <name evidence="7" type="ORF">BRCON_0599</name>
</gene>
<dbReference type="PANTHER" id="PTHR12001">
    <property type="entry name" value="GERANYLGERANYL PYROPHOSPHATE SYNTHASE"/>
    <property type="match status" value="1"/>
</dbReference>
<dbReference type="SUPFAM" id="SSF48576">
    <property type="entry name" value="Terpenoid synthases"/>
    <property type="match status" value="1"/>
</dbReference>
<dbReference type="PANTHER" id="PTHR12001:SF85">
    <property type="entry name" value="SHORT CHAIN ISOPRENYL DIPHOSPHATE SYNTHASE"/>
    <property type="match status" value="1"/>
</dbReference>
<proteinExistence type="inferred from homology"/>
<organism evidence="7 8">
    <name type="scientific">Sumerlaea chitinivorans</name>
    <dbReference type="NCBI Taxonomy" id="2250252"/>
    <lineage>
        <taxon>Bacteria</taxon>
        <taxon>Candidatus Sumerlaeota</taxon>
        <taxon>Candidatus Sumerlaeia</taxon>
        <taxon>Candidatus Sumerlaeales</taxon>
        <taxon>Candidatus Sumerlaeaceae</taxon>
        <taxon>Candidatus Sumerlaea</taxon>
    </lineage>
</organism>
<dbReference type="CDD" id="cd00685">
    <property type="entry name" value="Trans_IPPS_HT"/>
    <property type="match status" value="1"/>
</dbReference>
<evidence type="ECO:0000256" key="5">
    <source>
        <dbReference type="ARBA" id="ARBA00022842"/>
    </source>
</evidence>
<dbReference type="SFLD" id="SFLDG01017">
    <property type="entry name" value="Polyprenyl_Transferase_Like"/>
    <property type="match status" value="1"/>
</dbReference>
<dbReference type="InterPro" id="IPR000092">
    <property type="entry name" value="Polyprenyl_synt"/>
</dbReference>
<name>A0A2Z4Y383_SUMC1</name>
<dbReference type="GO" id="GO:0008299">
    <property type="term" value="P:isoprenoid biosynthetic process"/>
    <property type="evidence" value="ECO:0007669"/>
    <property type="project" value="InterPro"/>
</dbReference>
<dbReference type="SFLD" id="SFLDS00005">
    <property type="entry name" value="Isoprenoid_Synthase_Type_I"/>
    <property type="match status" value="1"/>
</dbReference>
<dbReference type="Proteomes" id="UP000262583">
    <property type="component" value="Chromosome"/>
</dbReference>
<keyword evidence="5" id="KW-0460">Magnesium</keyword>
<dbReference type="InterPro" id="IPR008949">
    <property type="entry name" value="Isoprenoid_synthase_dom_sf"/>
</dbReference>
<dbReference type="AlphaFoldDB" id="A0A2Z4Y383"/>
<evidence type="ECO:0000313" key="7">
    <source>
        <dbReference type="EMBL" id="AXA35376.1"/>
    </source>
</evidence>
<reference evidence="7 8" key="1">
    <citation type="submission" date="2018-05" db="EMBL/GenBank/DDBJ databases">
        <title>A metagenomic window into the 2 km-deep terrestrial subsurface aquifer revealed taxonomically and functionally diverse microbial community comprising novel uncultured bacterial lineages.</title>
        <authorList>
            <person name="Kadnikov V.V."/>
            <person name="Mardanov A.V."/>
            <person name="Beletsky A.V."/>
            <person name="Banks D."/>
            <person name="Pimenov N.V."/>
            <person name="Frank Y.A."/>
            <person name="Karnachuk O.V."/>
            <person name="Ravin N.V."/>
        </authorList>
    </citation>
    <scope>NUCLEOTIDE SEQUENCE [LARGE SCALE GENOMIC DNA]</scope>
    <source>
        <strain evidence="7">BY</strain>
    </source>
</reference>
<dbReference type="KEGG" id="schv:BRCON_0599"/>
<evidence type="ECO:0000256" key="1">
    <source>
        <dbReference type="ARBA" id="ARBA00001946"/>
    </source>
</evidence>